<dbReference type="Pfam" id="PF00156">
    <property type="entry name" value="Pribosyltran"/>
    <property type="match status" value="1"/>
</dbReference>
<proteinExistence type="inferred from homology"/>
<evidence type="ECO:0000313" key="3">
    <source>
        <dbReference type="EMBL" id="QWQ31449.1"/>
    </source>
</evidence>
<gene>
    <name evidence="3" type="ORF">KOY49_00140</name>
</gene>
<dbReference type="Proteomes" id="UP000677117">
    <property type="component" value="Chromosome"/>
</dbReference>
<evidence type="ECO:0000313" key="4">
    <source>
        <dbReference type="Proteomes" id="UP000677117"/>
    </source>
</evidence>
<dbReference type="Gene3D" id="3.40.50.2020">
    <property type="match status" value="1"/>
</dbReference>
<dbReference type="PANTHER" id="PTHR47505">
    <property type="entry name" value="DNA UTILIZATION PROTEIN YHGH"/>
    <property type="match status" value="1"/>
</dbReference>
<keyword evidence="4" id="KW-1185">Reference proteome</keyword>
<organism evidence="3 4">
    <name type="scientific">Candidatus Minimicrobia vallesae</name>
    <dbReference type="NCBI Taxonomy" id="2841264"/>
    <lineage>
        <taxon>Bacteria</taxon>
        <taxon>Candidatus Saccharimonadota</taxon>
        <taxon>Candidatus Saccharimonadota incertae sedis</taxon>
        <taxon>Candidatus Minimicrobia</taxon>
    </lineage>
</organism>
<evidence type="ECO:0000259" key="2">
    <source>
        <dbReference type="Pfam" id="PF00156"/>
    </source>
</evidence>
<name>A0A8F1MAG6_9BACT</name>
<dbReference type="CDD" id="cd06223">
    <property type="entry name" value="PRTases_typeI"/>
    <property type="match status" value="1"/>
</dbReference>
<dbReference type="EMBL" id="CP076459">
    <property type="protein sequence ID" value="QWQ31449.1"/>
    <property type="molecule type" value="Genomic_DNA"/>
</dbReference>
<dbReference type="RefSeq" id="WP_232736229.1">
    <property type="nucleotide sequence ID" value="NZ_CP076459.1"/>
</dbReference>
<dbReference type="InterPro" id="IPR029057">
    <property type="entry name" value="PRTase-like"/>
</dbReference>
<sequence>MFDTLPSIIAPHHCYKCGKTGDILCLDCKKYIISRKYDMCVLCGDLLENGNLCKKHNLPCDMIWCFSRRTGVVAKIIDDYKFNRVQAAADLLSEFLDEALPELPPDTVIIPIPTISKNIRRRGFDHIRKIAIKLSRRRKIECRSLLRRRNNVTQHFTKSSAQRKRQAKEFFEIAGKVDKNKRYIIIDDIFTTGSTVLAAAECLKKNGAKHVEIAVIARHGRPKL</sequence>
<feature type="domain" description="Phosphoribosyltransferase" evidence="2">
    <location>
        <begin position="163"/>
        <end position="221"/>
    </location>
</feature>
<dbReference type="AlphaFoldDB" id="A0A8F1MAG6"/>
<dbReference type="KEGG" id="mvl:KOY49_00140"/>
<accession>A0A8F1MAG6</accession>
<dbReference type="PANTHER" id="PTHR47505:SF1">
    <property type="entry name" value="DNA UTILIZATION PROTEIN YHGH"/>
    <property type="match status" value="1"/>
</dbReference>
<dbReference type="SUPFAM" id="SSF53271">
    <property type="entry name" value="PRTase-like"/>
    <property type="match status" value="1"/>
</dbReference>
<comment type="similarity">
    <text evidence="1">Belongs to the ComF/GntX family.</text>
</comment>
<reference evidence="3" key="1">
    <citation type="submission" date="2021-06" db="EMBL/GenBank/DDBJ databases">
        <title>An adapted protocol for Saccharibacteria cultivation: two new species join this phylum of Candidate Phyla Radiations.</title>
        <authorList>
            <person name="Ibrahim A."/>
            <person name="Maatouk M."/>
            <person name="Raoult D."/>
            <person name="Bittar F."/>
        </authorList>
    </citation>
    <scope>NUCLEOTIDE SEQUENCE</scope>
    <source>
        <strain evidence="3">IHU2</strain>
    </source>
</reference>
<evidence type="ECO:0000256" key="1">
    <source>
        <dbReference type="ARBA" id="ARBA00008007"/>
    </source>
</evidence>
<dbReference type="InterPro" id="IPR051910">
    <property type="entry name" value="ComF/GntX_DNA_util-trans"/>
</dbReference>
<dbReference type="InterPro" id="IPR000836">
    <property type="entry name" value="PRTase_dom"/>
</dbReference>
<protein>
    <recommendedName>
        <fullName evidence="2">Phosphoribosyltransferase domain-containing protein</fullName>
    </recommendedName>
</protein>